<dbReference type="GO" id="GO:0003700">
    <property type="term" value="F:DNA-binding transcription factor activity"/>
    <property type="evidence" value="ECO:0007669"/>
    <property type="project" value="InterPro"/>
</dbReference>
<sequence length="420" mass="47472">MVTSTQHDPIATLYEQSAAKLIAQLIARLHHFERAEDALAESFAKAAALWPVDGWPAQPEAWLLRTALNHDLDQIKHQRVTERFANALVEHERAHRNDDAISGKSDRLALFFLCAHPSLSPDTQAMLMLRYCALVPPAGIARAFQLDTDTLTRRLSRAKHKLEHAGVSFQLPDQACWPDRLPVVLAALEVLYDQSYADLAGGKEIEALARDAFQLTHQLLNLIPDAAELWGFAAMLCFAESRRPARLDDDGTMIPLSEQDPKRWNQALIRRGARYLLRAAKMKQPGPYQWRASISAAYARRLELGYTPWRDVLHGYEALAALSDTPMLQINLALAEAATGQLQQAWDRLEQLDKSLVDHNQAYCLARAELLHLRGAFEDAKALLQRAKMQSRGAAERRFIEKKYRAWHAQEINMQRDPSD</sequence>
<dbReference type="GO" id="GO:0006352">
    <property type="term" value="P:DNA-templated transcription initiation"/>
    <property type="evidence" value="ECO:0007669"/>
    <property type="project" value="InterPro"/>
</dbReference>
<dbReference type="Pfam" id="PF20239">
    <property type="entry name" value="DUF6596"/>
    <property type="match status" value="1"/>
</dbReference>
<evidence type="ECO:0000259" key="1">
    <source>
        <dbReference type="Pfam" id="PF20239"/>
    </source>
</evidence>
<reference evidence="2 3" key="1">
    <citation type="submission" date="2018-03" db="EMBL/GenBank/DDBJ databases">
        <title>Ahniella affigens gen. nov., sp. nov., a gammaproteobacterium isolated from sandy soil near a stream.</title>
        <authorList>
            <person name="Ko Y."/>
            <person name="Kim J.-H."/>
        </authorList>
    </citation>
    <scope>NUCLEOTIDE SEQUENCE [LARGE SCALE GENOMIC DNA]</scope>
    <source>
        <strain evidence="2 3">D13</strain>
    </source>
</reference>
<dbReference type="InterPro" id="IPR046531">
    <property type="entry name" value="DUF6596"/>
</dbReference>
<dbReference type="Proteomes" id="UP000241074">
    <property type="component" value="Chromosome"/>
</dbReference>
<dbReference type="SUPFAM" id="SSF88946">
    <property type="entry name" value="Sigma2 domain of RNA polymerase sigma factors"/>
    <property type="match status" value="1"/>
</dbReference>
<dbReference type="KEGG" id="xba:C7S18_18940"/>
<dbReference type="PANTHER" id="PTHR47756">
    <property type="entry name" value="BLL6612 PROTEIN-RELATED"/>
    <property type="match status" value="1"/>
</dbReference>
<dbReference type="OrthoDB" id="9780299at2"/>
<proteinExistence type="predicted"/>
<feature type="domain" description="DUF6596" evidence="1">
    <location>
        <begin position="180"/>
        <end position="280"/>
    </location>
</feature>
<evidence type="ECO:0000313" key="2">
    <source>
        <dbReference type="EMBL" id="AVP99118.1"/>
    </source>
</evidence>
<name>A0A2P1PW87_9GAMM</name>
<dbReference type="InterPro" id="IPR013325">
    <property type="entry name" value="RNA_pol_sigma_r2"/>
</dbReference>
<evidence type="ECO:0000313" key="3">
    <source>
        <dbReference type="Proteomes" id="UP000241074"/>
    </source>
</evidence>
<dbReference type="EMBL" id="CP027860">
    <property type="protein sequence ID" value="AVP99118.1"/>
    <property type="molecule type" value="Genomic_DNA"/>
</dbReference>
<dbReference type="SUPFAM" id="SSF88659">
    <property type="entry name" value="Sigma3 and sigma4 domains of RNA polymerase sigma factors"/>
    <property type="match status" value="1"/>
</dbReference>
<protein>
    <recommendedName>
        <fullName evidence="1">DUF6596 domain-containing protein</fullName>
    </recommendedName>
</protein>
<organism evidence="2 3">
    <name type="scientific">Ahniella affigens</name>
    <dbReference type="NCBI Taxonomy" id="2021234"/>
    <lineage>
        <taxon>Bacteria</taxon>
        <taxon>Pseudomonadati</taxon>
        <taxon>Pseudomonadota</taxon>
        <taxon>Gammaproteobacteria</taxon>
        <taxon>Lysobacterales</taxon>
        <taxon>Rhodanobacteraceae</taxon>
        <taxon>Ahniella</taxon>
    </lineage>
</organism>
<reference evidence="2 3" key="2">
    <citation type="submission" date="2018-03" db="EMBL/GenBank/DDBJ databases">
        <authorList>
            <person name="Keele B.F."/>
        </authorList>
    </citation>
    <scope>NUCLEOTIDE SEQUENCE [LARGE SCALE GENOMIC DNA]</scope>
    <source>
        <strain evidence="2 3">D13</strain>
    </source>
</reference>
<dbReference type="Gene3D" id="1.10.1740.10">
    <property type="match status" value="1"/>
</dbReference>
<dbReference type="AlphaFoldDB" id="A0A2P1PW87"/>
<keyword evidence="3" id="KW-1185">Reference proteome</keyword>
<accession>A0A2P1PW87</accession>
<dbReference type="InterPro" id="IPR013324">
    <property type="entry name" value="RNA_pol_sigma_r3/r4-like"/>
</dbReference>
<dbReference type="PANTHER" id="PTHR47756:SF2">
    <property type="entry name" value="BLL6612 PROTEIN"/>
    <property type="match status" value="1"/>
</dbReference>
<gene>
    <name evidence="2" type="ORF">C7S18_18940</name>
</gene>
<dbReference type="RefSeq" id="WP_106893037.1">
    <property type="nucleotide sequence ID" value="NZ_CP027860.1"/>
</dbReference>